<dbReference type="Gene3D" id="3.30.70.100">
    <property type="match status" value="1"/>
</dbReference>
<evidence type="ECO:0000313" key="3">
    <source>
        <dbReference type="EMBL" id="MBO8437175.1"/>
    </source>
</evidence>
<protein>
    <submittedName>
        <fullName evidence="3">Heavy-metal-associated domain-containing protein</fullName>
    </submittedName>
</protein>
<sequence>MIDGLIILIVIVLLFFAMKGSVKHFKGEGACCSGGSSLAKSGEKALSGPVVAIRLITIGGMHCANCAERVKRAVDSIDGASCSVDLSNSIATVKMDRRIDDITIKRKIEEAGYTVSSIKQD</sequence>
<dbReference type="InterPro" id="IPR006121">
    <property type="entry name" value="HMA_dom"/>
</dbReference>
<gene>
    <name evidence="3" type="ORF">IAA97_09390</name>
</gene>
<dbReference type="SUPFAM" id="SSF55008">
    <property type="entry name" value="HMA, heavy metal-associated domain"/>
    <property type="match status" value="1"/>
</dbReference>
<dbReference type="PROSITE" id="PS01047">
    <property type="entry name" value="HMA_1"/>
    <property type="match status" value="1"/>
</dbReference>
<feature type="domain" description="HMA" evidence="2">
    <location>
        <begin position="52"/>
        <end position="116"/>
    </location>
</feature>
<evidence type="ECO:0000256" key="1">
    <source>
        <dbReference type="ARBA" id="ARBA00022723"/>
    </source>
</evidence>
<keyword evidence="1" id="KW-0479">Metal-binding</keyword>
<reference evidence="3" key="2">
    <citation type="journal article" date="2021" name="PeerJ">
        <title>Extensive microbial diversity within the chicken gut microbiome revealed by metagenomics and culture.</title>
        <authorList>
            <person name="Gilroy R."/>
            <person name="Ravi A."/>
            <person name="Getino M."/>
            <person name="Pursley I."/>
            <person name="Horton D.L."/>
            <person name="Alikhan N.F."/>
            <person name="Baker D."/>
            <person name="Gharbi K."/>
            <person name="Hall N."/>
            <person name="Watson M."/>
            <person name="Adriaenssens E.M."/>
            <person name="Foster-Nyarko E."/>
            <person name="Jarju S."/>
            <person name="Secka A."/>
            <person name="Antonio M."/>
            <person name="Oren A."/>
            <person name="Chaudhuri R.R."/>
            <person name="La Ragione R."/>
            <person name="Hildebrand F."/>
            <person name="Pallen M.J."/>
        </authorList>
    </citation>
    <scope>NUCLEOTIDE SEQUENCE</scope>
    <source>
        <strain evidence="3">7293</strain>
    </source>
</reference>
<evidence type="ECO:0000259" key="2">
    <source>
        <dbReference type="PROSITE" id="PS50846"/>
    </source>
</evidence>
<accession>A0A9D9E285</accession>
<proteinExistence type="predicted"/>
<dbReference type="Pfam" id="PF00403">
    <property type="entry name" value="HMA"/>
    <property type="match status" value="1"/>
</dbReference>
<dbReference type="CDD" id="cd00371">
    <property type="entry name" value="HMA"/>
    <property type="match status" value="1"/>
</dbReference>
<dbReference type="AlphaFoldDB" id="A0A9D9E285"/>
<dbReference type="Proteomes" id="UP000823615">
    <property type="component" value="Unassembled WGS sequence"/>
</dbReference>
<dbReference type="GO" id="GO:0046872">
    <property type="term" value="F:metal ion binding"/>
    <property type="evidence" value="ECO:0007669"/>
    <property type="project" value="UniProtKB-KW"/>
</dbReference>
<dbReference type="InterPro" id="IPR036163">
    <property type="entry name" value="HMA_dom_sf"/>
</dbReference>
<dbReference type="PROSITE" id="PS50846">
    <property type="entry name" value="HMA_2"/>
    <property type="match status" value="1"/>
</dbReference>
<organism evidence="3 4">
    <name type="scientific">Candidatus Ornithospirochaeta stercoripullorum</name>
    <dbReference type="NCBI Taxonomy" id="2840899"/>
    <lineage>
        <taxon>Bacteria</taxon>
        <taxon>Pseudomonadati</taxon>
        <taxon>Spirochaetota</taxon>
        <taxon>Spirochaetia</taxon>
        <taxon>Spirochaetales</taxon>
        <taxon>Spirochaetaceae</taxon>
        <taxon>Spirochaetaceae incertae sedis</taxon>
        <taxon>Candidatus Ornithospirochaeta</taxon>
    </lineage>
</organism>
<name>A0A9D9E285_9SPIO</name>
<dbReference type="EMBL" id="JADIMT010000105">
    <property type="protein sequence ID" value="MBO8437175.1"/>
    <property type="molecule type" value="Genomic_DNA"/>
</dbReference>
<reference evidence="3" key="1">
    <citation type="submission" date="2020-10" db="EMBL/GenBank/DDBJ databases">
        <authorList>
            <person name="Gilroy R."/>
        </authorList>
    </citation>
    <scope>NUCLEOTIDE SEQUENCE</scope>
    <source>
        <strain evidence="3">7293</strain>
    </source>
</reference>
<dbReference type="InterPro" id="IPR017969">
    <property type="entry name" value="Heavy-metal-associated_CS"/>
</dbReference>
<comment type="caution">
    <text evidence="3">The sequence shown here is derived from an EMBL/GenBank/DDBJ whole genome shotgun (WGS) entry which is preliminary data.</text>
</comment>
<evidence type="ECO:0000313" key="4">
    <source>
        <dbReference type="Proteomes" id="UP000823615"/>
    </source>
</evidence>